<feature type="domain" description="Coenzyme F420 hydrogenase/dehydrogenase beta subunit N-terminal" evidence="1">
    <location>
        <begin position="90"/>
        <end position="162"/>
    </location>
</feature>
<reference evidence="3 4" key="1">
    <citation type="submission" date="2020-08" db="EMBL/GenBank/DDBJ databases">
        <title>Sequencing the genomes of 1000 actinobacteria strains.</title>
        <authorList>
            <person name="Klenk H.-P."/>
        </authorList>
    </citation>
    <scope>NUCLEOTIDE SEQUENCE [LARGE SCALE GENOMIC DNA]</scope>
    <source>
        <strain evidence="3 4">DSM 21065</strain>
    </source>
</reference>
<dbReference type="InterPro" id="IPR045220">
    <property type="entry name" value="FRHB/FDHB/HCAR-like"/>
</dbReference>
<dbReference type="GO" id="GO:0050454">
    <property type="term" value="F:coenzyme F420 hydrogenase activity"/>
    <property type="evidence" value="ECO:0007669"/>
    <property type="project" value="UniProtKB-EC"/>
</dbReference>
<evidence type="ECO:0000313" key="3">
    <source>
        <dbReference type="EMBL" id="MBB5642804.1"/>
    </source>
</evidence>
<dbReference type="RefSeq" id="WP_152602337.1">
    <property type="nucleotide sequence ID" value="NZ_JACHBQ010000001.1"/>
</dbReference>
<proteinExistence type="predicted"/>
<dbReference type="EMBL" id="JACHBQ010000001">
    <property type="protein sequence ID" value="MBB5642804.1"/>
    <property type="molecule type" value="Genomic_DNA"/>
</dbReference>
<dbReference type="GO" id="GO:0033354">
    <property type="term" value="P:chlorophyll cycle"/>
    <property type="evidence" value="ECO:0007669"/>
    <property type="project" value="TreeGrafter"/>
</dbReference>
<dbReference type="OrthoDB" id="3247493at2"/>
<dbReference type="InterPro" id="IPR007516">
    <property type="entry name" value="Co_F420_Hydgase/DH_bsu_N"/>
</dbReference>
<dbReference type="Pfam" id="PF04432">
    <property type="entry name" value="FrhB_FdhB_C"/>
    <property type="match status" value="1"/>
</dbReference>
<dbReference type="Pfam" id="PF04422">
    <property type="entry name" value="FrhB_FdhB_N"/>
    <property type="match status" value="1"/>
</dbReference>
<accession>A0A7W9E5V3</accession>
<dbReference type="PANTHER" id="PTHR31332:SF0">
    <property type="entry name" value="7-HYDROXYMETHYL CHLOROPHYLL A REDUCTASE, CHLOROPLASTIC"/>
    <property type="match status" value="1"/>
</dbReference>
<dbReference type="InterPro" id="IPR007525">
    <property type="entry name" value="FrhB_FdhB_C"/>
</dbReference>
<dbReference type="GO" id="GO:0090415">
    <property type="term" value="F:7-hydroxymethyl chlorophyll a reductase activity"/>
    <property type="evidence" value="ECO:0007669"/>
    <property type="project" value="TreeGrafter"/>
</dbReference>
<dbReference type="Proteomes" id="UP000561726">
    <property type="component" value="Unassembled WGS sequence"/>
</dbReference>
<gene>
    <name evidence="3" type="ORF">BJ997_003352</name>
</gene>
<protein>
    <submittedName>
        <fullName evidence="3">Coenzyme F420 hydrogenase subunit beta</fullName>
        <ecNumber evidence="3">1.12.98.1</ecNumber>
    </submittedName>
</protein>
<comment type="caution">
    <text evidence="3">The sequence shown here is derived from an EMBL/GenBank/DDBJ whole genome shotgun (WGS) entry which is preliminary data.</text>
</comment>
<evidence type="ECO:0000313" key="4">
    <source>
        <dbReference type="Proteomes" id="UP000561726"/>
    </source>
</evidence>
<name>A0A7W9E5V3_9MICO</name>
<sequence>MIEHPALDRAIDRVVRSENCTGCGLCALLDTGLDMTLDPAGFSRPARIGPSTADDDAARRFRAACPGIRVDAQRPAGARRHATLGPILQVWQAWATDPAVRFAGSSGGTLTALAAWLAETGEAAQVIGARAASDNPRRTVSVRIQSREEALASAGSRYAPTSSCAVGGAADADSAFIGKPCEVSALRALPSPKGSPPTEPPLLLSFFCAGTPSQNATDSLVEGLGVPRDEAVRDLWFRGHGWPGRFTVVRADGTTVDTSYENSWGTSLGPAVQWRCKICPDGVGESADVTAADLWRADDRGYPDFTPGPGVSALIARTIRGRDLVLRAAAAGILTVAPLDIDELAAVQPLQRTRRHTLAGRLVGTRLAGGRVPRFRGFALLRLAAPRLRETFRTLRGTYRRRRALRLHS</sequence>
<dbReference type="PANTHER" id="PTHR31332">
    <property type="entry name" value="7-HYDROXYMETHYL CHLOROPHYLL A REDUCTASE, CHLOROPLASTIC"/>
    <property type="match status" value="1"/>
</dbReference>
<evidence type="ECO:0000259" key="1">
    <source>
        <dbReference type="Pfam" id="PF04422"/>
    </source>
</evidence>
<feature type="domain" description="Coenzyme F420 hydrogenase/dehydrogenase beta subunit C-terminal" evidence="2">
    <location>
        <begin position="175"/>
        <end position="340"/>
    </location>
</feature>
<evidence type="ECO:0000259" key="2">
    <source>
        <dbReference type="Pfam" id="PF04432"/>
    </source>
</evidence>
<keyword evidence="3" id="KW-0560">Oxidoreductase</keyword>
<dbReference type="AlphaFoldDB" id="A0A7W9E5V3"/>
<dbReference type="EC" id="1.12.98.1" evidence="3"/>
<organism evidence="3 4">
    <name type="scientific">Cryobacterium roopkundense</name>
    <dbReference type="NCBI Taxonomy" id="1001240"/>
    <lineage>
        <taxon>Bacteria</taxon>
        <taxon>Bacillati</taxon>
        <taxon>Actinomycetota</taxon>
        <taxon>Actinomycetes</taxon>
        <taxon>Micrococcales</taxon>
        <taxon>Microbacteriaceae</taxon>
        <taxon>Cryobacterium</taxon>
    </lineage>
</organism>